<gene>
    <name evidence="2" type="ORF">KN10_2368</name>
</gene>
<reference evidence="3" key="1">
    <citation type="journal article" date="2013" name="Genome">
        <title>Draft Genome Sequence of a Thermophilic Member of the Bacillaceae, Anoxybacillus flavithermus Strain Kn10, Isolated from the Kan-nawa Hot Spring in Japan.</title>
        <authorList>
            <person name="Matsutani M."/>
            <person name="Shirakihara Y."/>
            <person name="Imada K."/>
            <person name="Yakushi T."/>
            <person name="Matsushita K."/>
        </authorList>
    </citation>
    <scope>NUCLEOTIDE SEQUENCE [LARGE SCALE GENOMIC DNA]</scope>
    <source>
        <strain evidence="3">NBRC 109594</strain>
    </source>
</reference>
<name>R4G723_9BACL</name>
<feature type="transmembrane region" description="Helical" evidence="1">
    <location>
        <begin position="105"/>
        <end position="126"/>
    </location>
</feature>
<comment type="caution">
    <text evidence="2">The sequence shown here is derived from an EMBL/GenBank/DDBJ whole genome shotgun (WGS) entry which is preliminary data.</text>
</comment>
<keyword evidence="1" id="KW-0472">Membrane</keyword>
<keyword evidence="1" id="KW-1133">Transmembrane helix</keyword>
<dbReference type="AlphaFoldDB" id="R4G723"/>
<sequence>MGESTTCFVNGEHKVKRGGERMDAFHFFLLCVASFRLTRLLVYDRITSFLRAPFHDEFEQDGETYIVIKGTGIRKWIGELLSCHWCTGVWCAALLYVGVIYVPNVVMPFVSILAIAGVASVIETIVQK</sequence>
<evidence type="ECO:0000313" key="2">
    <source>
        <dbReference type="EMBL" id="GAC91932.1"/>
    </source>
</evidence>
<accession>R4G723</accession>
<evidence type="ECO:0000313" key="3">
    <source>
        <dbReference type="Proteomes" id="UP000013057"/>
    </source>
</evidence>
<evidence type="ECO:0000256" key="1">
    <source>
        <dbReference type="SAM" id="Phobius"/>
    </source>
</evidence>
<protein>
    <recommendedName>
        <fullName evidence="4">Sporulation protein</fullName>
    </recommendedName>
</protein>
<dbReference type="Pfam" id="PF07098">
    <property type="entry name" value="DUF1360"/>
    <property type="match status" value="1"/>
</dbReference>
<keyword evidence="1" id="KW-0812">Transmembrane</keyword>
<dbReference type="InterPro" id="IPR010773">
    <property type="entry name" value="Mycophage_PG1_Gp7"/>
</dbReference>
<feature type="transmembrane region" description="Helical" evidence="1">
    <location>
        <begin position="24"/>
        <end position="42"/>
    </location>
</feature>
<organism evidence="2 3">
    <name type="scientific">Anoxybacillus flavithermus NBRC 109594</name>
    <dbReference type="NCBI Taxonomy" id="1315967"/>
    <lineage>
        <taxon>Bacteria</taxon>
        <taxon>Bacillati</taxon>
        <taxon>Bacillota</taxon>
        <taxon>Bacilli</taxon>
        <taxon>Bacillales</taxon>
        <taxon>Anoxybacillaceae</taxon>
        <taxon>Anoxybacillus</taxon>
    </lineage>
</organism>
<dbReference type="Proteomes" id="UP000013057">
    <property type="component" value="Unassembled WGS sequence"/>
</dbReference>
<evidence type="ECO:0008006" key="4">
    <source>
        <dbReference type="Google" id="ProtNLM"/>
    </source>
</evidence>
<feature type="transmembrane region" description="Helical" evidence="1">
    <location>
        <begin position="76"/>
        <end position="99"/>
    </location>
</feature>
<dbReference type="EMBL" id="BARH01000022">
    <property type="protein sequence ID" value="GAC91932.1"/>
    <property type="molecule type" value="Genomic_DNA"/>
</dbReference>
<proteinExistence type="predicted"/>